<organism evidence="1 2">
    <name type="scientific">Rhizobium leguminosarum</name>
    <dbReference type="NCBI Taxonomy" id="384"/>
    <lineage>
        <taxon>Bacteria</taxon>
        <taxon>Pseudomonadati</taxon>
        <taxon>Pseudomonadota</taxon>
        <taxon>Alphaproteobacteria</taxon>
        <taxon>Hyphomicrobiales</taxon>
        <taxon>Rhizobiaceae</taxon>
        <taxon>Rhizobium/Agrobacterium group</taxon>
        <taxon>Rhizobium</taxon>
    </lineage>
</organism>
<accession>A0A4Q1TSI8</accession>
<dbReference type="AlphaFoldDB" id="A0A4Q1TSI8"/>
<evidence type="ECO:0000313" key="1">
    <source>
        <dbReference type="EMBL" id="RXT21207.1"/>
    </source>
</evidence>
<name>A0A4Q1TSI8_RHILE</name>
<evidence type="ECO:0000313" key="2">
    <source>
        <dbReference type="Proteomes" id="UP000290767"/>
    </source>
</evidence>
<reference evidence="1 2" key="1">
    <citation type="submission" date="2017-03" db="EMBL/GenBank/DDBJ databases">
        <authorList>
            <person name="Safronova V.I."/>
            <person name="Sazanova A.L."/>
            <person name="Chirak E.R."/>
        </authorList>
    </citation>
    <scope>NUCLEOTIDE SEQUENCE [LARGE SCALE GENOMIC DNA]</scope>
    <source>
        <strain evidence="1 2">Tri-43</strain>
    </source>
</reference>
<gene>
    <name evidence="1" type="ORF">B5P46_23725</name>
</gene>
<proteinExistence type="predicted"/>
<protein>
    <submittedName>
        <fullName evidence="1">Uncharacterized protein</fullName>
    </submittedName>
</protein>
<sequence length="83" mass="9475">MLFVPKHVFGVVAGWFHEIGEDRSIRRAGENDLSANILMLHEKENELPKAARQLRYPSGCILSKHRIPFARIVPREIVTGIEI</sequence>
<comment type="caution">
    <text evidence="1">The sequence shown here is derived from an EMBL/GenBank/DDBJ whole genome shotgun (WGS) entry which is preliminary data.</text>
</comment>
<dbReference type="Proteomes" id="UP000290767">
    <property type="component" value="Unassembled WGS sequence"/>
</dbReference>
<dbReference type="EMBL" id="MZMU01000015">
    <property type="protein sequence ID" value="RXT21207.1"/>
    <property type="molecule type" value="Genomic_DNA"/>
</dbReference>